<gene>
    <name evidence="2" type="ORF">SAMN02745245_01141</name>
</gene>
<evidence type="ECO:0000256" key="1">
    <source>
        <dbReference type="SAM" id="Phobius"/>
    </source>
</evidence>
<evidence type="ECO:0000313" key="2">
    <source>
        <dbReference type="EMBL" id="SHH36001.1"/>
    </source>
</evidence>
<organism evidence="2 3">
    <name type="scientific">Anaerosphaera aminiphila DSM 21120</name>
    <dbReference type="NCBI Taxonomy" id="1120995"/>
    <lineage>
        <taxon>Bacteria</taxon>
        <taxon>Bacillati</taxon>
        <taxon>Bacillota</taxon>
        <taxon>Tissierellia</taxon>
        <taxon>Tissierellales</taxon>
        <taxon>Peptoniphilaceae</taxon>
        <taxon>Anaerosphaera</taxon>
    </lineage>
</organism>
<dbReference type="Pfam" id="PF06912">
    <property type="entry name" value="DUF1275"/>
    <property type="match status" value="1"/>
</dbReference>
<protein>
    <submittedName>
        <fullName evidence="2">Uncharacterized membrane protein YoaK, UPF0700 family</fullName>
    </submittedName>
</protein>
<dbReference type="RefSeq" id="WP_073184586.1">
    <property type="nucleotide sequence ID" value="NZ_FQXI01000007.1"/>
</dbReference>
<dbReference type="STRING" id="1120995.SAMN02745245_01141"/>
<dbReference type="OrthoDB" id="7057004at2"/>
<dbReference type="Proteomes" id="UP000184032">
    <property type="component" value="Unassembled WGS sequence"/>
</dbReference>
<feature type="transmembrane region" description="Helical" evidence="1">
    <location>
        <begin position="98"/>
        <end position="116"/>
    </location>
</feature>
<proteinExistence type="predicted"/>
<keyword evidence="1" id="KW-0472">Membrane</keyword>
<dbReference type="PANTHER" id="PTHR37314">
    <property type="entry name" value="SLR0142 PROTEIN"/>
    <property type="match status" value="1"/>
</dbReference>
<feature type="transmembrane region" description="Helical" evidence="1">
    <location>
        <begin position="18"/>
        <end position="36"/>
    </location>
</feature>
<dbReference type="AlphaFoldDB" id="A0A1M5SC12"/>
<feature type="transmembrane region" description="Helical" evidence="1">
    <location>
        <begin position="204"/>
        <end position="224"/>
    </location>
</feature>
<evidence type="ECO:0000313" key="3">
    <source>
        <dbReference type="Proteomes" id="UP000184032"/>
    </source>
</evidence>
<keyword evidence="1" id="KW-1133">Transmembrane helix</keyword>
<dbReference type="PANTHER" id="PTHR37314:SF4">
    <property type="entry name" value="UPF0700 TRANSMEMBRANE PROTEIN YOAK"/>
    <property type="match status" value="1"/>
</dbReference>
<feature type="transmembrane region" description="Helical" evidence="1">
    <location>
        <begin position="179"/>
        <end position="198"/>
    </location>
</feature>
<dbReference type="EMBL" id="FQXI01000007">
    <property type="protein sequence ID" value="SHH36001.1"/>
    <property type="molecule type" value="Genomic_DNA"/>
</dbReference>
<keyword evidence="3" id="KW-1185">Reference proteome</keyword>
<accession>A0A1M5SC12</accession>
<name>A0A1M5SC12_9FIRM</name>
<reference evidence="2 3" key="1">
    <citation type="submission" date="2016-11" db="EMBL/GenBank/DDBJ databases">
        <authorList>
            <person name="Jaros S."/>
            <person name="Januszkiewicz K."/>
            <person name="Wedrychowicz H."/>
        </authorList>
    </citation>
    <scope>NUCLEOTIDE SEQUENCE [LARGE SCALE GENOMIC DNA]</scope>
    <source>
        <strain evidence="2 3">DSM 21120</strain>
    </source>
</reference>
<dbReference type="InterPro" id="IPR010699">
    <property type="entry name" value="DUF1275"/>
</dbReference>
<feature type="transmembrane region" description="Helical" evidence="1">
    <location>
        <begin position="66"/>
        <end position="86"/>
    </location>
</feature>
<keyword evidence="1" id="KW-0812">Transmembrane</keyword>
<sequence length="241" mass="27554">MSKLNERVKSENLEVEKFWVYVVLMLVSGFYGAFTYTIRGGVFSNAQTANFVLMAIAFGNKQWAHALYFVIPISAYLFGITISEVIYDPMRKLKILRWETVLIFIEIVVVTILGFLPESAPFQISQIAINFICSMQFNTFRQTREISVSTTFCTNHLKGMGNSIVKFYRDGKSKDKKEITVHFTMILVFVIGAIISTVLCNKYLGRAILITLIPLGVIFLKFLYADLKKERDKFDIVPRGH</sequence>